<dbReference type="SUPFAM" id="SSF69360">
    <property type="entry name" value="Cell wall binding repeat"/>
    <property type="match status" value="1"/>
</dbReference>
<accession>A0A644SSY8</accession>
<organism evidence="1">
    <name type="scientific">bioreactor metagenome</name>
    <dbReference type="NCBI Taxonomy" id="1076179"/>
    <lineage>
        <taxon>unclassified sequences</taxon>
        <taxon>metagenomes</taxon>
        <taxon>ecological metagenomes</taxon>
    </lineage>
</organism>
<name>A0A644SSY8_9ZZZZ</name>
<sequence>MKNIIYLLILFLISCSENSQKISRNEIYYIEKDKETGWFRVLNTKNKWGFIDKDSIIKIPFEYDFVNPFEHQLAYVKNKGKEFYINPKNEIVIEGRFDKIDIFSEGLASVKKDGKFGFINEKGKLIIPLIYDNVDYFRTSGLCAVTLNGKSGFIDKSGKEIIKIIYPEVHQEMFDRIVIVKNNRKWAFFDNHGNQLSDFIYDKVFRTDYYDFSKDIFTRDQSTFFKNGAALVLKNGKYEFLNEKIKPAFVNNKFDSASVFDAFKNAIVKRNGKYGMIKPSGEFKVPFKFDFIEPYDTAHGNYSEYYNARKGKIYSFFNKNLKKIGESYEPIYNNFSTDNPQISFKNLKGKYGVVDWQGNEKIPFVYDEALDFKRSKNCIAKKNGKFGVISYQNKEIFPFIYDEINELDEVENLKNTYLLSNKKEDKIVNINGKTFLSGYQMIHPIFYDHSKFIVKKNNKFGIADLQNKILLPIVFDEISDWVEYGPEDRHIVKRNGKYGMVEYKTFKEKIPAIYDFVFIARDKVFVGKDEKYGIIDLNNKIICPLTYDEIKPSFGYGFGMSESRIFARKGKQYLEIDEKGKVLKEISQKLYKENTDRNFDQIPEPPKAPRIN</sequence>
<dbReference type="AlphaFoldDB" id="A0A644SSY8"/>
<dbReference type="PANTHER" id="PTHR37841:SF1">
    <property type="entry name" value="DUF3298 DOMAIN-CONTAINING PROTEIN"/>
    <property type="match status" value="1"/>
</dbReference>
<comment type="caution">
    <text evidence="1">The sequence shown here is derived from an EMBL/GenBank/DDBJ whole genome shotgun (WGS) entry which is preliminary data.</text>
</comment>
<dbReference type="PROSITE" id="PS51257">
    <property type="entry name" value="PROKAR_LIPOPROTEIN"/>
    <property type="match status" value="1"/>
</dbReference>
<evidence type="ECO:0008006" key="2">
    <source>
        <dbReference type="Google" id="ProtNLM"/>
    </source>
</evidence>
<dbReference type="PANTHER" id="PTHR37841">
    <property type="entry name" value="GLR2918 PROTEIN"/>
    <property type="match status" value="1"/>
</dbReference>
<dbReference type="InterPro" id="IPR032774">
    <property type="entry name" value="WG_beta_rep"/>
</dbReference>
<gene>
    <name evidence="1" type="ORF">SDC9_02271</name>
</gene>
<dbReference type="EMBL" id="VSSQ01000003">
    <property type="protein sequence ID" value="MPL56781.1"/>
    <property type="molecule type" value="Genomic_DNA"/>
</dbReference>
<protein>
    <recommendedName>
        <fullName evidence="2">WG repeat-containing protein</fullName>
    </recommendedName>
</protein>
<evidence type="ECO:0000313" key="1">
    <source>
        <dbReference type="EMBL" id="MPL56781.1"/>
    </source>
</evidence>
<proteinExistence type="predicted"/>
<dbReference type="Pfam" id="PF14903">
    <property type="entry name" value="WG_beta_rep"/>
    <property type="match status" value="8"/>
</dbReference>
<reference evidence="1" key="1">
    <citation type="submission" date="2019-08" db="EMBL/GenBank/DDBJ databases">
        <authorList>
            <person name="Kucharzyk K."/>
            <person name="Murdoch R.W."/>
            <person name="Higgins S."/>
            <person name="Loffler F."/>
        </authorList>
    </citation>
    <scope>NUCLEOTIDE SEQUENCE</scope>
</reference>